<dbReference type="SUPFAM" id="SSF53335">
    <property type="entry name" value="S-adenosyl-L-methionine-dependent methyltransferases"/>
    <property type="match status" value="1"/>
</dbReference>
<dbReference type="PANTHER" id="PTHR45128">
    <property type="entry name" value="METHYLTRANSFERASE TYPE 11"/>
    <property type="match status" value="1"/>
</dbReference>
<gene>
    <name evidence="2" type="ORF">GRF29_96g1609936</name>
</gene>
<dbReference type="CDD" id="cd02440">
    <property type="entry name" value="AdoMet_MTases"/>
    <property type="match status" value="1"/>
</dbReference>
<dbReference type="InterPro" id="IPR053173">
    <property type="entry name" value="SAM-binding_MTase"/>
</dbReference>
<dbReference type="AlphaFoldDB" id="A0AAN6LV08"/>
<dbReference type="Gene3D" id="3.40.50.150">
    <property type="entry name" value="Vaccinia Virus protein VP39"/>
    <property type="match status" value="1"/>
</dbReference>
<evidence type="ECO:0000313" key="3">
    <source>
        <dbReference type="Proteomes" id="UP001280581"/>
    </source>
</evidence>
<evidence type="ECO:0000313" key="2">
    <source>
        <dbReference type="EMBL" id="KAK3208163.1"/>
    </source>
</evidence>
<accession>A0AAN6LV08</accession>
<dbReference type="InterPro" id="IPR025714">
    <property type="entry name" value="Methyltranfer_dom"/>
</dbReference>
<comment type="caution">
    <text evidence="2">The sequence shown here is derived from an EMBL/GenBank/DDBJ whole genome shotgun (WGS) entry which is preliminary data.</text>
</comment>
<dbReference type="PANTHER" id="PTHR45128:SF1">
    <property type="entry name" value="S-ADENOSYLMETHIONINE-DEPENDENT METHYLTRANSFERASE RV2258C"/>
    <property type="match status" value="1"/>
</dbReference>
<organism evidence="2 3">
    <name type="scientific">Pseudopithomyces chartarum</name>
    <dbReference type="NCBI Taxonomy" id="1892770"/>
    <lineage>
        <taxon>Eukaryota</taxon>
        <taxon>Fungi</taxon>
        <taxon>Dikarya</taxon>
        <taxon>Ascomycota</taxon>
        <taxon>Pezizomycotina</taxon>
        <taxon>Dothideomycetes</taxon>
        <taxon>Pleosporomycetidae</taxon>
        <taxon>Pleosporales</taxon>
        <taxon>Massarineae</taxon>
        <taxon>Didymosphaeriaceae</taxon>
        <taxon>Pseudopithomyces</taxon>
    </lineage>
</organism>
<reference evidence="2 3" key="1">
    <citation type="submission" date="2021-02" db="EMBL/GenBank/DDBJ databases">
        <title>Genome assembly of Pseudopithomyces chartarum.</title>
        <authorList>
            <person name="Jauregui R."/>
            <person name="Singh J."/>
            <person name="Voisey C."/>
        </authorList>
    </citation>
    <scope>NUCLEOTIDE SEQUENCE [LARGE SCALE GENOMIC DNA]</scope>
    <source>
        <strain evidence="2 3">AGR01</strain>
    </source>
</reference>
<protein>
    <recommendedName>
        <fullName evidence="1">Methyltransferase domain-containing protein</fullName>
    </recommendedName>
</protein>
<name>A0AAN6LV08_9PLEO</name>
<dbReference type="InterPro" id="IPR029063">
    <property type="entry name" value="SAM-dependent_MTases_sf"/>
</dbReference>
<dbReference type="EMBL" id="WVTA01000008">
    <property type="protein sequence ID" value="KAK3208163.1"/>
    <property type="molecule type" value="Genomic_DNA"/>
</dbReference>
<dbReference type="Proteomes" id="UP001280581">
    <property type="component" value="Unassembled WGS sequence"/>
</dbReference>
<keyword evidence="3" id="KW-1185">Reference proteome</keyword>
<sequence length="277" mass="29982">MASENQKDWMASGSDLMRRAMQNRRLIPDVPHLKPIIDALPAGAVVCEVGCGPGGITLDIAQQYPELTVLGMDIDDESIKLARDAAEKAGTKNVRYAQGDACNLDKLVEVEGFEALDGGCDLVYSHAAIMHTNNQLAAISHMRHASKAHGTISLHEGDMGLFFAYPENPGVKRWLETFPVLGLSKGADPYLGRKLVSLVLAAGYAHGQIKGVSMAAQMQWRPQVKPGLVMGFGQIIKTSELEEEDKKLIVEGLEEWSKCEDSIVSFPGVIVTAVKEA</sequence>
<dbReference type="Pfam" id="PF13847">
    <property type="entry name" value="Methyltransf_31"/>
    <property type="match status" value="1"/>
</dbReference>
<evidence type="ECO:0000259" key="1">
    <source>
        <dbReference type="Pfam" id="PF13847"/>
    </source>
</evidence>
<proteinExistence type="predicted"/>
<feature type="domain" description="Methyltransferase" evidence="1">
    <location>
        <begin position="43"/>
        <end position="158"/>
    </location>
</feature>